<name>A0A5E6MH95_9BACT</name>
<organism evidence="1 2">
    <name type="scientific">Methylacidimicrobium cyclopophantes</name>
    <dbReference type="NCBI Taxonomy" id="1041766"/>
    <lineage>
        <taxon>Bacteria</taxon>
        <taxon>Pseudomonadati</taxon>
        <taxon>Verrucomicrobiota</taxon>
        <taxon>Methylacidimicrobium</taxon>
    </lineage>
</organism>
<proteinExistence type="predicted"/>
<evidence type="ECO:0000313" key="2">
    <source>
        <dbReference type="Proteomes" id="UP000381693"/>
    </source>
</evidence>
<keyword evidence="2" id="KW-1185">Reference proteome</keyword>
<protein>
    <submittedName>
        <fullName evidence="1">Uncharacterized protein</fullName>
    </submittedName>
</protein>
<dbReference type="AlphaFoldDB" id="A0A5E6MH95"/>
<gene>
    <name evidence="1" type="ORF">MAMC_01714</name>
</gene>
<reference evidence="1" key="1">
    <citation type="submission" date="2019-09" db="EMBL/GenBank/DDBJ databases">
        <authorList>
            <person name="Cremers G."/>
        </authorList>
    </citation>
    <scope>NUCLEOTIDE SEQUENCE [LARGE SCALE GENOMIC DNA]</scope>
    <source>
        <strain evidence="1">3B</strain>
    </source>
</reference>
<evidence type="ECO:0000313" key="1">
    <source>
        <dbReference type="EMBL" id="VVM07597.1"/>
    </source>
</evidence>
<dbReference type="EMBL" id="CABFUZ020000179">
    <property type="protein sequence ID" value="VVM07597.1"/>
    <property type="molecule type" value="Genomic_DNA"/>
</dbReference>
<accession>A0A5E6MH95</accession>
<dbReference type="Proteomes" id="UP000381693">
    <property type="component" value="Unassembled WGS sequence"/>
</dbReference>
<sequence length="223" mass="25638">MAVIAESDHETLHGIECIGRADVFATEFPSQPLKSRWKGDLFGKWIVALLWGKRLRRKLRATRHRRRSMVGSEGVRSFRRFRDSEKRVRGFGEPFPERCLRGRRWRQRHPSGFFEDDGSSAHFLHAFAGPLPARAPSSRTDKRFRTLASLGCWQRDLKKRVGRRLAKDVCPTCSGAEQQRKENPIVRLKNSLQTASSRRPMGSTSIIRWSCVISATLWPLPNT</sequence>
<comment type="caution">
    <text evidence="1">The sequence shown here is derived from an EMBL/GenBank/DDBJ whole genome shotgun (WGS) entry which is preliminary data.</text>
</comment>